<dbReference type="OrthoDB" id="60984at2759"/>
<sequence>LNESKAEVRVQFKEVNGDIYPPGELKRSEFVMRVQPNEAVYLKIMTKKPGMGFGVEESELDLTYNARYKDTRLPDAYERLFLEVFMGSQINFVRTDELENAWRILTPVLKEIEEKRVKPIEYKFGSRGPSEADELMRKYGYVFSGTYKWVAPNKL</sequence>
<keyword evidence="5" id="KW-0119">Carbohydrate metabolism</keyword>
<dbReference type="EMBL" id="KZ352977">
    <property type="protein sequence ID" value="PIO61811.1"/>
    <property type="molecule type" value="Genomic_DNA"/>
</dbReference>
<keyword evidence="10" id="KW-1185">Reference proteome</keyword>
<evidence type="ECO:0000313" key="10">
    <source>
        <dbReference type="Proteomes" id="UP000230423"/>
    </source>
</evidence>
<dbReference type="GO" id="GO:0006006">
    <property type="term" value="P:glucose metabolic process"/>
    <property type="evidence" value="ECO:0007669"/>
    <property type="project" value="InterPro"/>
</dbReference>
<dbReference type="GO" id="GO:0009051">
    <property type="term" value="P:pentose-phosphate shunt, oxidative branch"/>
    <property type="evidence" value="ECO:0007669"/>
    <property type="project" value="TreeGrafter"/>
</dbReference>
<dbReference type="GO" id="GO:0004345">
    <property type="term" value="F:glucose-6-phosphate dehydrogenase activity"/>
    <property type="evidence" value="ECO:0007669"/>
    <property type="project" value="UniProtKB-EC"/>
</dbReference>
<dbReference type="PANTHER" id="PTHR23429">
    <property type="entry name" value="GLUCOSE-6-PHOSPHATE 1-DEHYDROGENASE G6PD"/>
    <property type="match status" value="1"/>
</dbReference>
<dbReference type="GO" id="GO:0005829">
    <property type="term" value="C:cytosol"/>
    <property type="evidence" value="ECO:0007669"/>
    <property type="project" value="TreeGrafter"/>
</dbReference>
<evidence type="ECO:0000256" key="5">
    <source>
        <dbReference type="ARBA" id="ARBA00023277"/>
    </source>
</evidence>
<dbReference type="EMBL" id="KZ355238">
    <property type="protein sequence ID" value="PIO60540.1"/>
    <property type="molecule type" value="Genomic_DNA"/>
</dbReference>
<accession>A0A2G9TUW8</accession>
<dbReference type="PANTHER" id="PTHR23429:SF0">
    <property type="entry name" value="GLUCOSE-6-PHOSPHATE 1-DEHYDROGENASE"/>
    <property type="match status" value="1"/>
</dbReference>
<evidence type="ECO:0000256" key="4">
    <source>
        <dbReference type="ARBA" id="ARBA00023002"/>
    </source>
</evidence>
<dbReference type="Pfam" id="PF02781">
    <property type="entry name" value="G6PD_C"/>
    <property type="match status" value="1"/>
</dbReference>
<evidence type="ECO:0000259" key="7">
    <source>
        <dbReference type="Pfam" id="PF02781"/>
    </source>
</evidence>
<dbReference type="AlphaFoldDB" id="A0A2G9TUW8"/>
<keyword evidence="4" id="KW-0560">Oxidoreductase</keyword>
<evidence type="ECO:0000313" key="9">
    <source>
        <dbReference type="EMBL" id="PIO61811.1"/>
    </source>
</evidence>
<evidence type="ECO:0000313" key="8">
    <source>
        <dbReference type="EMBL" id="PIO60540.1"/>
    </source>
</evidence>
<comment type="pathway">
    <text evidence="1">Carbohydrate degradation; pentose phosphate pathway.</text>
</comment>
<dbReference type="InterPro" id="IPR022675">
    <property type="entry name" value="G6P_DH_C"/>
</dbReference>
<keyword evidence="3" id="KW-0521">NADP</keyword>
<feature type="non-terminal residue" evidence="9">
    <location>
        <position position="1"/>
    </location>
</feature>
<dbReference type="EC" id="1.1.1.49" evidence="2"/>
<evidence type="ECO:0000256" key="1">
    <source>
        <dbReference type="ARBA" id="ARBA00004959"/>
    </source>
</evidence>
<name>A0A2G9TUW8_TELCI</name>
<dbReference type="GO" id="GO:0050661">
    <property type="term" value="F:NADP binding"/>
    <property type="evidence" value="ECO:0007669"/>
    <property type="project" value="InterPro"/>
</dbReference>
<reference evidence="9 10" key="1">
    <citation type="submission" date="2015-09" db="EMBL/GenBank/DDBJ databases">
        <title>Draft genome of the parasitic nematode Teladorsagia circumcincta isolate WARC Sus (inbred).</title>
        <authorList>
            <person name="Mitreva M."/>
        </authorList>
    </citation>
    <scope>NUCLEOTIDE SEQUENCE [LARGE SCALE GENOMIC DNA]</scope>
    <source>
        <strain evidence="9 10">S</strain>
    </source>
</reference>
<dbReference type="Proteomes" id="UP000230423">
    <property type="component" value="Unassembled WGS sequence"/>
</dbReference>
<organism evidence="9 10">
    <name type="scientific">Teladorsagia circumcincta</name>
    <name type="common">Brown stomach worm</name>
    <name type="synonym">Ostertagia circumcincta</name>
    <dbReference type="NCBI Taxonomy" id="45464"/>
    <lineage>
        <taxon>Eukaryota</taxon>
        <taxon>Metazoa</taxon>
        <taxon>Ecdysozoa</taxon>
        <taxon>Nematoda</taxon>
        <taxon>Chromadorea</taxon>
        <taxon>Rhabditida</taxon>
        <taxon>Rhabditina</taxon>
        <taxon>Rhabditomorpha</taxon>
        <taxon>Strongyloidea</taxon>
        <taxon>Trichostrongylidae</taxon>
        <taxon>Teladorsagia</taxon>
    </lineage>
</organism>
<evidence type="ECO:0000256" key="6">
    <source>
        <dbReference type="ARBA" id="ARBA00047696"/>
    </source>
</evidence>
<proteinExistence type="predicted"/>
<protein>
    <recommendedName>
        <fullName evidence="2">glucose-6-phosphate dehydrogenase (NADP(+))</fullName>
        <ecNumber evidence="2">1.1.1.49</ecNumber>
    </recommendedName>
</protein>
<dbReference type="SUPFAM" id="SSF55347">
    <property type="entry name" value="Glyceraldehyde-3-phosphate dehydrogenase-like, C-terminal domain"/>
    <property type="match status" value="1"/>
</dbReference>
<comment type="catalytic activity">
    <reaction evidence="6">
        <text>D-glucose 6-phosphate + NADP(+) = 6-phospho-D-glucono-1,5-lactone + NADPH + H(+)</text>
        <dbReference type="Rhea" id="RHEA:15841"/>
        <dbReference type="ChEBI" id="CHEBI:15378"/>
        <dbReference type="ChEBI" id="CHEBI:57783"/>
        <dbReference type="ChEBI" id="CHEBI:57955"/>
        <dbReference type="ChEBI" id="CHEBI:58349"/>
        <dbReference type="ChEBI" id="CHEBI:61548"/>
        <dbReference type="EC" id="1.1.1.49"/>
    </reaction>
    <physiologicalReaction direction="left-to-right" evidence="6">
        <dbReference type="Rhea" id="RHEA:15842"/>
    </physiologicalReaction>
</comment>
<evidence type="ECO:0000256" key="2">
    <source>
        <dbReference type="ARBA" id="ARBA00013019"/>
    </source>
</evidence>
<dbReference type="Gene3D" id="3.30.360.10">
    <property type="entry name" value="Dihydrodipicolinate Reductase, domain 2"/>
    <property type="match status" value="1"/>
</dbReference>
<evidence type="ECO:0000256" key="3">
    <source>
        <dbReference type="ARBA" id="ARBA00022857"/>
    </source>
</evidence>
<gene>
    <name evidence="9" type="ORF">TELCIR_16654</name>
    <name evidence="8" type="ORF">TELCIR_17962</name>
</gene>
<feature type="domain" description="Glucose-6-phosphate dehydrogenase C-terminal" evidence="7">
    <location>
        <begin position="1"/>
        <end position="142"/>
    </location>
</feature>
<dbReference type="InterPro" id="IPR001282">
    <property type="entry name" value="G6P_DH"/>
</dbReference>